<keyword evidence="2" id="KW-1277">Toxin-antitoxin system</keyword>
<keyword evidence="4" id="KW-0255">Endonuclease</keyword>
<gene>
    <name evidence="8" type="ORF">BWI75_03195</name>
</gene>
<evidence type="ECO:0000256" key="1">
    <source>
        <dbReference type="ARBA" id="ARBA00006620"/>
    </source>
</evidence>
<keyword evidence="6" id="KW-0694">RNA-binding</keyword>
<proteinExistence type="inferred from homology"/>
<evidence type="ECO:0000256" key="6">
    <source>
        <dbReference type="ARBA" id="ARBA00022884"/>
    </source>
</evidence>
<dbReference type="RefSeq" id="WP_105218047.1">
    <property type="nucleotide sequence ID" value="NZ_CAWNSU010000075.1"/>
</dbReference>
<protein>
    <recommendedName>
        <fullName evidence="10">Addiction module toxin, HicA family</fullName>
    </recommendedName>
</protein>
<comment type="caution">
    <text evidence="8">The sequence shown here is derived from an EMBL/GenBank/DDBJ whole genome shotgun (WGS) entry which is preliminary data.</text>
</comment>
<sequence>MPRLPRLTAQDAEKLLFNAGFVLIRSKGSHRIYLRDNNRVVVPFHAGKVLHPKVVKQVLDAIEATD</sequence>
<evidence type="ECO:0000256" key="4">
    <source>
        <dbReference type="ARBA" id="ARBA00022759"/>
    </source>
</evidence>
<dbReference type="Gene3D" id="3.30.920.30">
    <property type="entry name" value="Hypothetical protein"/>
    <property type="match status" value="1"/>
</dbReference>
<evidence type="ECO:0000313" key="8">
    <source>
        <dbReference type="EMBL" id="MUL35387.1"/>
    </source>
</evidence>
<reference evidence="8 9" key="1">
    <citation type="journal article" date="2019" name="Front. Microbiol.">
        <title>Genomic Features for Desiccation Tolerance and Sugar Biosynthesis in the Extremophile Gloeocapsopsis sp. UTEX B3054.</title>
        <authorList>
            <person name="Urrejola C."/>
            <person name="Alcorta J."/>
            <person name="Salas L."/>
            <person name="Vasquez M."/>
            <person name="Polz M.F."/>
            <person name="Vicuna R."/>
            <person name="Diez B."/>
        </authorList>
    </citation>
    <scope>NUCLEOTIDE SEQUENCE [LARGE SCALE GENOMIC DNA]</scope>
    <source>
        <strain evidence="8 9">1H9</strain>
    </source>
</reference>
<evidence type="ECO:0000313" key="9">
    <source>
        <dbReference type="Proteomes" id="UP000441797"/>
    </source>
</evidence>
<keyword evidence="7" id="KW-0346">Stress response</keyword>
<dbReference type="InterPro" id="IPR012933">
    <property type="entry name" value="HicA_mRNA_interferase"/>
</dbReference>
<dbReference type="OrthoDB" id="121656at2"/>
<comment type="similarity">
    <text evidence="1">Belongs to the HicA mRNA interferase family.</text>
</comment>
<dbReference type="Pfam" id="PF07927">
    <property type="entry name" value="HicA_toxin"/>
    <property type="match status" value="1"/>
</dbReference>
<name>A0A6N8FT74_9CHRO</name>
<dbReference type="GO" id="GO:0003729">
    <property type="term" value="F:mRNA binding"/>
    <property type="evidence" value="ECO:0007669"/>
    <property type="project" value="InterPro"/>
</dbReference>
<keyword evidence="5" id="KW-0378">Hydrolase</keyword>
<evidence type="ECO:0000256" key="3">
    <source>
        <dbReference type="ARBA" id="ARBA00022722"/>
    </source>
</evidence>
<accession>A0A6N8FT74</accession>
<dbReference type="InterPro" id="IPR038570">
    <property type="entry name" value="HicA_sf"/>
</dbReference>
<keyword evidence="3" id="KW-0540">Nuclease</keyword>
<dbReference type="EMBL" id="NAPY01000003">
    <property type="protein sequence ID" value="MUL35387.1"/>
    <property type="molecule type" value="Genomic_DNA"/>
</dbReference>
<evidence type="ECO:0000256" key="5">
    <source>
        <dbReference type="ARBA" id="ARBA00022801"/>
    </source>
</evidence>
<dbReference type="SUPFAM" id="SSF54786">
    <property type="entry name" value="YcfA/nrd intein domain"/>
    <property type="match status" value="1"/>
</dbReference>
<organism evidence="8 9">
    <name type="scientific">Gloeocapsopsis dulcis AAB1 = 1H9</name>
    <dbReference type="NCBI Taxonomy" id="1433147"/>
    <lineage>
        <taxon>Bacteria</taxon>
        <taxon>Bacillati</taxon>
        <taxon>Cyanobacteriota</taxon>
        <taxon>Cyanophyceae</taxon>
        <taxon>Oscillatoriophycideae</taxon>
        <taxon>Chroococcales</taxon>
        <taxon>Chroococcaceae</taxon>
        <taxon>Gloeocapsopsis</taxon>
        <taxon>Gloeocapsopsis dulcis</taxon>
    </lineage>
</organism>
<dbReference type="AlphaFoldDB" id="A0A6N8FT74"/>
<dbReference type="GO" id="GO:0016787">
    <property type="term" value="F:hydrolase activity"/>
    <property type="evidence" value="ECO:0007669"/>
    <property type="project" value="UniProtKB-KW"/>
</dbReference>
<keyword evidence="9" id="KW-1185">Reference proteome</keyword>
<evidence type="ECO:0000256" key="7">
    <source>
        <dbReference type="ARBA" id="ARBA00023016"/>
    </source>
</evidence>
<evidence type="ECO:0008006" key="10">
    <source>
        <dbReference type="Google" id="ProtNLM"/>
    </source>
</evidence>
<dbReference type="Proteomes" id="UP000441797">
    <property type="component" value="Unassembled WGS sequence"/>
</dbReference>
<dbReference type="GO" id="GO:0004519">
    <property type="term" value="F:endonuclease activity"/>
    <property type="evidence" value="ECO:0007669"/>
    <property type="project" value="UniProtKB-KW"/>
</dbReference>
<evidence type="ECO:0000256" key="2">
    <source>
        <dbReference type="ARBA" id="ARBA00022649"/>
    </source>
</evidence>